<dbReference type="EMBL" id="WHUW01000094">
    <property type="protein sequence ID" value="KAF8425428.1"/>
    <property type="molecule type" value="Genomic_DNA"/>
</dbReference>
<reference evidence="1" key="1">
    <citation type="submission" date="2019-10" db="EMBL/GenBank/DDBJ databases">
        <authorList>
            <consortium name="DOE Joint Genome Institute"/>
            <person name="Kuo A."/>
            <person name="Miyauchi S."/>
            <person name="Kiss E."/>
            <person name="Drula E."/>
            <person name="Kohler A."/>
            <person name="Sanchez-Garcia M."/>
            <person name="Andreopoulos B."/>
            <person name="Barry K.W."/>
            <person name="Bonito G."/>
            <person name="Buee M."/>
            <person name="Carver A."/>
            <person name="Chen C."/>
            <person name="Cichocki N."/>
            <person name="Clum A."/>
            <person name="Culley D."/>
            <person name="Crous P.W."/>
            <person name="Fauchery L."/>
            <person name="Girlanda M."/>
            <person name="Hayes R."/>
            <person name="Keri Z."/>
            <person name="LaButti K."/>
            <person name="Lipzen A."/>
            <person name="Lombard V."/>
            <person name="Magnuson J."/>
            <person name="Maillard F."/>
            <person name="Morin E."/>
            <person name="Murat C."/>
            <person name="Nolan M."/>
            <person name="Ohm R."/>
            <person name="Pangilinan J."/>
            <person name="Pereira M."/>
            <person name="Perotto S."/>
            <person name="Peter M."/>
            <person name="Riley R."/>
            <person name="Sitrit Y."/>
            <person name="Stielow B."/>
            <person name="Szollosi G."/>
            <person name="Zifcakova L."/>
            <person name="Stursova M."/>
            <person name="Spatafora J.W."/>
            <person name="Tedersoo L."/>
            <person name="Vaario L.-M."/>
            <person name="Yamada A."/>
            <person name="Yan M."/>
            <person name="Wang P."/>
            <person name="Xu J."/>
            <person name="Bruns T."/>
            <person name="Baldrian P."/>
            <person name="Vilgalys R."/>
            <person name="Henrissat B."/>
            <person name="Grigoriev I.V."/>
            <person name="Hibbett D."/>
            <person name="Nagy L.G."/>
            <person name="Martin F.M."/>
        </authorList>
    </citation>
    <scope>NUCLEOTIDE SEQUENCE</scope>
    <source>
        <strain evidence="1">BED1</strain>
    </source>
</reference>
<evidence type="ECO:0000313" key="1">
    <source>
        <dbReference type="EMBL" id="KAF8425428.1"/>
    </source>
</evidence>
<organism evidence="1 2">
    <name type="scientific">Boletus edulis BED1</name>
    <dbReference type="NCBI Taxonomy" id="1328754"/>
    <lineage>
        <taxon>Eukaryota</taxon>
        <taxon>Fungi</taxon>
        <taxon>Dikarya</taxon>
        <taxon>Basidiomycota</taxon>
        <taxon>Agaricomycotina</taxon>
        <taxon>Agaricomycetes</taxon>
        <taxon>Agaricomycetidae</taxon>
        <taxon>Boletales</taxon>
        <taxon>Boletineae</taxon>
        <taxon>Boletaceae</taxon>
        <taxon>Boletoideae</taxon>
        <taxon>Boletus</taxon>
    </lineage>
</organism>
<gene>
    <name evidence="1" type="ORF">L210DRAFT_3220342</name>
</gene>
<sequence>MDLPGANANPLEDAISTLRDAIVLTPHGHPHKPSSLSNLGNSFIIRFEHLRELIDLEEHRDHPPIPAYLASLSSSSTARCDDDNVGLVRPRQNWWLRSQGGKTRQTGRENS</sequence>
<accession>A0AAD4G8H4</accession>
<dbReference type="Proteomes" id="UP001194468">
    <property type="component" value="Unassembled WGS sequence"/>
</dbReference>
<comment type="caution">
    <text evidence="1">The sequence shown here is derived from an EMBL/GenBank/DDBJ whole genome shotgun (WGS) entry which is preliminary data.</text>
</comment>
<keyword evidence="2" id="KW-1185">Reference proteome</keyword>
<name>A0AAD4G8H4_BOLED</name>
<dbReference type="AlphaFoldDB" id="A0AAD4G8H4"/>
<protein>
    <submittedName>
        <fullName evidence="1">Uncharacterized protein</fullName>
    </submittedName>
</protein>
<proteinExistence type="predicted"/>
<reference evidence="1" key="2">
    <citation type="journal article" date="2020" name="Nat. Commun.">
        <title>Large-scale genome sequencing of mycorrhizal fungi provides insights into the early evolution of symbiotic traits.</title>
        <authorList>
            <person name="Miyauchi S."/>
            <person name="Kiss E."/>
            <person name="Kuo A."/>
            <person name="Drula E."/>
            <person name="Kohler A."/>
            <person name="Sanchez-Garcia M."/>
            <person name="Morin E."/>
            <person name="Andreopoulos B."/>
            <person name="Barry K.W."/>
            <person name="Bonito G."/>
            <person name="Buee M."/>
            <person name="Carver A."/>
            <person name="Chen C."/>
            <person name="Cichocki N."/>
            <person name="Clum A."/>
            <person name="Culley D."/>
            <person name="Crous P.W."/>
            <person name="Fauchery L."/>
            <person name="Girlanda M."/>
            <person name="Hayes R.D."/>
            <person name="Keri Z."/>
            <person name="LaButti K."/>
            <person name="Lipzen A."/>
            <person name="Lombard V."/>
            <person name="Magnuson J."/>
            <person name="Maillard F."/>
            <person name="Murat C."/>
            <person name="Nolan M."/>
            <person name="Ohm R.A."/>
            <person name="Pangilinan J."/>
            <person name="Pereira M.F."/>
            <person name="Perotto S."/>
            <person name="Peter M."/>
            <person name="Pfister S."/>
            <person name="Riley R."/>
            <person name="Sitrit Y."/>
            <person name="Stielow J.B."/>
            <person name="Szollosi G."/>
            <person name="Zifcakova L."/>
            <person name="Stursova M."/>
            <person name="Spatafora J.W."/>
            <person name="Tedersoo L."/>
            <person name="Vaario L.M."/>
            <person name="Yamada A."/>
            <person name="Yan M."/>
            <person name="Wang P."/>
            <person name="Xu J."/>
            <person name="Bruns T."/>
            <person name="Baldrian P."/>
            <person name="Vilgalys R."/>
            <person name="Dunand C."/>
            <person name="Henrissat B."/>
            <person name="Grigoriev I.V."/>
            <person name="Hibbett D."/>
            <person name="Nagy L.G."/>
            <person name="Martin F.M."/>
        </authorList>
    </citation>
    <scope>NUCLEOTIDE SEQUENCE</scope>
    <source>
        <strain evidence="1">BED1</strain>
    </source>
</reference>
<evidence type="ECO:0000313" key="2">
    <source>
        <dbReference type="Proteomes" id="UP001194468"/>
    </source>
</evidence>